<accession>A0A1H7ATZ3</accession>
<keyword evidence="4" id="KW-1185">Reference proteome</keyword>
<organism evidence="3 4">
    <name type="scientific">Dyadobacter koreensis</name>
    <dbReference type="NCBI Taxonomy" id="408657"/>
    <lineage>
        <taxon>Bacteria</taxon>
        <taxon>Pseudomonadati</taxon>
        <taxon>Bacteroidota</taxon>
        <taxon>Cytophagia</taxon>
        <taxon>Cytophagales</taxon>
        <taxon>Spirosomataceae</taxon>
        <taxon>Dyadobacter</taxon>
    </lineage>
</organism>
<gene>
    <name evidence="3" type="ORF">SAMN04487995_5949</name>
</gene>
<feature type="domain" description="Secretion system C-terminal sorting" evidence="2">
    <location>
        <begin position="275"/>
        <end position="344"/>
    </location>
</feature>
<name>A0A1H7ATZ3_9BACT</name>
<dbReference type="InterPro" id="IPR026444">
    <property type="entry name" value="Secre_tail"/>
</dbReference>
<evidence type="ECO:0000313" key="4">
    <source>
        <dbReference type="Proteomes" id="UP000199532"/>
    </source>
</evidence>
<sequence>MKNVLTIFLTAFLFASVAFKANAQAIDMALQTATVNPSPGVYPGASNISFKVIAEILDQPLSSDDLGISYATISISLSNLQGSAANLPTGPGADLFNWTYDPVLNSYRGSSKDVTMPADIPLEINITNLPTIQVSASNNTGFIANLTPPGDLLASEAVDDAVSFYTNTVLPVTLVSFTVQKEGQTAQLKWATTEETNSDYFEIQHSVSGKEWAKIGQVASSGESSSLKNYTFNHGNPLNGENLYRLKMVDKDQTFAYSRIQSAKFAGLTEGDLSVYPNPTVDVLKIRDFSQVTKVLIYDMNGRAVIESGVSNTGEISVRNLASGIYLVRVNRSNGLTSSQKIVVGK</sequence>
<dbReference type="Proteomes" id="UP000199532">
    <property type="component" value="Unassembled WGS sequence"/>
</dbReference>
<proteinExistence type="predicted"/>
<evidence type="ECO:0000256" key="1">
    <source>
        <dbReference type="SAM" id="SignalP"/>
    </source>
</evidence>
<evidence type="ECO:0000259" key="2">
    <source>
        <dbReference type="Pfam" id="PF18962"/>
    </source>
</evidence>
<evidence type="ECO:0000313" key="3">
    <source>
        <dbReference type="EMBL" id="SEJ69073.1"/>
    </source>
</evidence>
<protein>
    <submittedName>
        <fullName evidence="3">Por secretion system C-terminal sorting domain-containing protein</fullName>
    </submittedName>
</protein>
<dbReference type="NCBIfam" id="TIGR04183">
    <property type="entry name" value="Por_Secre_tail"/>
    <property type="match status" value="1"/>
</dbReference>
<dbReference type="EMBL" id="FNXY01000011">
    <property type="protein sequence ID" value="SEJ69073.1"/>
    <property type="molecule type" value="Genomic_DNA"/>
</dbReference>
<dbReference type="RefSeq" id="WP_090341864.1">
    <property type="nucleotide sequence ID" value="NZ_FNXY01000011.1"/>
</dbReference>
<feature type="chain" id="PRO_5011457126" evidence="1">
    <location>
        <begin position="21"/>
        <end position="346"/>
    </location>
</feature>
<dbReference type="STRING" id="408657.SAMN04487995_5949"/>
<dbReference type="OrthoDB" id="976481at2"/>
<reference evidence="3 4" key="1">
    <citation type="submission" date="2016-10" db="EMBL/GenBank/DDBJ databases">
        <authorList>
            <person name="de Groot N.N."/>
        </authorList>
    </citation>
    <scope>NUCLEOTIDE SEQUENCE [LARGE SCALE GENOMIC DNA]</scope>
    <source>
        <strain evidence="3 4">DSM 19938</strain>
    </source>
</reference>
<feature type="signal peptide" evidence="1">
    <location>
        <begin position="1"/>
        <end position="20"/>
    </location>
</feature>
<dbReference type="AlphaFoldDB" id="A0A1H7ATZ3"/>
<keyword evidence="1" id="KW-0732">Signal</keyword>
<dbReference type="Pfam" id="PF18962">
    <property type="entry name" value="Por_Secre_tail"/>
    <property type="match status" value="1"/>
</dbReference>